<proteinExistence type="predicted"/>
<protein>
    <submittedName>
        <fullName evidence="2">Uncharacterized protein</fullName>
    </submittedName>
</protein>
<evidence type="ECO:0000313" key="3">
    <source>
        <dbReference type="Proteomes" id="UP001189429"/>
    </source>
</evidence>
<accession>A0ABN9W0Y6</accession>
<feature type="compositionally biased region" description="Basic and acidic residues" evidence="1">
    <location>
        <begin position="67"/>
        <end position="89"/>
    </location>
</feature>
<dbReference type="Proteomes" id="UP001189429">
    <property type="component" value="Unassembled WGS sequence"/>
</dbReference>
<name>A0ABN9W0Y6_9DINO</name>
<reference evidence="2" key="1">
    <citation type="submission" date="2023-10" db="EMBL/GenBank/DDBJ databases">
        <authorList>
            <person name="Chen Y."/>
            <person name="Shah S."/>
            <person name="Dougan E. K."/>
            <person name="Thang M."/>
            <person name="Chan C."/>
        </authorList>
    </citation>
    <scope>NUCLEOTIDE SEQUENCE [LARGE SCALE GENOMIC DNA]</scope>
</reference>
<sequence length="159" mass="17114">MFWLRARTGARGALPSLSAAARCPGLRPRMGKKRKGAPEQGPEAEQGAGGKRAKGKGRPADLTDGQLEERERELAEDLRRSRWERERVRGQQPPNSGRIAWQREVTVANNRLHRVESLYNEVLAEMGKRGHAAVDAAAPLVGAAAVPRPGSGGPGLSGQ</sequence>
<evidence type="ECO:0000256" key="1">
    <source>
        <dbReference type="SAM" id="MobiDB-lite"/>
    </source>
</evidence>
<dbReference type="EMBL" id="CAUYUJ010017971">
    <property type="protein sequence ID" value="CAK0879559.1"/>
    <property type="molecule type" value="Genomic_DNA"/>
</dbReference>
<gene>
    <name evidence="2" type="ORF">PCOR1329_LOCUS62956</name>
</gene>
<feature type="region of interest" description="Disordered" evidence="1">
    <location>
        <begin position="1"/>
        <end position="97"/>
    </location>
</feature>
<keyword evidence="3" id="KW-1185">Reference proteome</keyword>
<comment type="caution">
    <text evidence="2">The sequence shown here is derived from an EMBL/GenBank/DDBJ whole genome shotgun (WGS) entry which is preliminary data.</text>
</comment>
<evidence type="ECO:0000313" key="2">
    <source>
        <dbReference type="EMBL" id="CAK0879559.1"/>
    </source>
</evidence>
<organism evidence="2 3">
    <name type="scientific">Prorocentrum cordatum</name>
    <dbReference type="NCBI Taxonomy" id="2364126"/>
    <lineage>
        <taxon>Eukaryota</taxon>
        <taxon>Sar</taxon>
        <taxon>Alveolata</taxon>
        <taxon>Dinophyceae</taxon>
        <taxon>Prorocentrales</taxon>
        <taxon>Prorocentraceae</taxon>
        <taxon>Prorocentrum</taxon>
    </lineage>
</organism>